<comment type="caution">
    <text evidence="2">The sequence shown here is derived from an EMBL/GenBank/DDBJ whole genome shotgun (WGS) entry which is preliminary data.</text>
</comment>
<proteinExistence type="predicted"/>
<dbReference type="EMBL" id="MFUG01000005">
    <property type="protein sequence ID" value="OGI76315.1"/>
    <property type="molecule type" value="Genomic_DNA"/>
</dbReference>
<reference evidence="2 3" key="1">
    <citation type="journal article" date="2016" name="Nat. Commun.">
        <title>Thousands of microbial genomes shed light on interconnected biogeochemical processes in an aquifer system.</title>
        <authorList>
            <person name="Anantharaman K."/>
            <person name="Brown C.T."/>
            <person name="Hug L.A."/>
            <person name="Sharon I."/>
            <person name="Castelle C.J."/>
            <person name="Probst A.J."/>
            <person name="Thomas B.C."/>
            <person name="Singh A."/>
            <person name="Wilkins M.J."/>
            <person name="Karaoz U."/>
            <person name="Brodie E.L."/>
            <person name="Williams K.H."/>
            <person name="Hubbard S.S."/>
            <person name="Banfield J.F."/>
        </authorList>
    </citation>
    <scope>NUCLEOTIDE SEQUENCE [LARGE SCALE GENOMIC DNA]</scope>
</reference>
<gene>
    <name evidence="2" type="ORF">A3C67_00355</name>
</gene>
<evidence type="ECO:0000313" key="3">
    <source>
        <dbReference type="Proteomes" id="UP000179275"/>
    </source>
</evidence>
<organism evidence="2 3">
    <name type="scientific">Candidatus Nomurabacteria bacterium RIFCSPHIGHO2_02_FULL_42_19</name>
    <dbReference type="NCBI Taxonomy" id="1801756"/>
    <lineage>
        <taxon>Bacteria</taxon>
        <taxon>Candidatus Nomuraibacteriota</taxon>
    </lineage>
</organism>
<feature type="transmembrane region" description="Helical" evidence="1">
    <location>
        <begin position="93"/>
        <end position="111"/>
    </location>
</feature>
<evidence type="ECO:0008006" key="4">
    <source>
        <dbReference type="Google" id="ProtNLM"/>
    </source>
</evidence>
<dbReference type="Proteomes" id="UP000179275">
    <property type="component" value="Unassembled WGS sequence"/>
</dbReference>
<accession>A0A1F6W3M6</accession>
<evidence type="ECO:0000313" key="2">
    <source>
        <dbReference type="EMBL" id="OGI76315.1"/>
    </source>
</evidence>
<evidence type="ECO:0000256" key="1">
    <source>
        <dbReference type="SAM" id="Phobius"/>
    </source>
</evidence>
<feature type="transmembrane region" description="Helical" evidence="1">
    <location>
        <begin position="131"/>
        <end position="150"/>
    </location>
</feature>
<protein>
    <recommendedName>
        <fullName evidence="4">DoxX family protein</fullName>
    </recommendedName>
</protein>
<sequence length="157" mass="17310">MQNFNQKIENWDEVLVSWAGRIAVPFARFAIFAVYVYFGAIKIFSANGAANPLIIALLNKTMPTVAPEPFLIAFGVLEIIIGLIFITPSLTRLGLFLLAFHFITTILPLFILPELTWQGLGIPTLEGQYILKNILIVSLAVIILASLPVLKESKANV</sequence>
<keyword evidence="1" id="KW-1133">Transmembrane helix</keyword>
<keyword evidence="1" id="KW-0472">Membrane</keyword>
<keyword evidence="1" id="KW-0812">Transmembrane</keyword>
<name>A0A1F6W3M6_9BACT</name>
<feature type="transmembrane region" description="Helical" evidence="1">
    <location>
        <begin position="29"/>
        <end position="50"/>
    </location>
</feature>
<feature type="transmembrane region" description="Helical" evidence="1">
    <location>
        <begin position="70"/>
        <end position="86"/>
    </location>
</feature>
<dbReference type="STRING" id="1801756.A3C67_00355"/>
<dbReference type="AlphaFoldDB" id="A0A1F6W3M6"/>